<dbReference type="InterPro" id="IPR029442">
    <property type="entry name" value="GyrI-like"/>
</dbReference>
<dbReference type="InterPro" id="IPR011256">
    <property type="entry name" value="Reg_factor_effector_dom_sf"/>
</dbReference>
<evidence type="ECO:0000259" key="1">
    <source>
        <dbReference type="SMART" id="SM00871"/>
    </source>
</evidence>
<name>A0A4R2L454_9FIRM</name>
<keyword evidence="3" id="KW-1185">Reference proteome</keyword>
<dbReference type="EMBL" id="SLWV01000006">
    <property type="protein sequence ID" value="TCO77378.1"/>
    <property type="molecule type" value="Genomic_DNA"/>
</dbReference>
<dbReference type="InterPro" id="IPR010499">
    <property type="entry name" value="AraC_E-bd"/>
</dbReference>
<protein>
    <submittedName>
        <fullName evidence="2">Effector-binding domain-containing protein</fullName>
    </submittedName>
</protein>
<gene>
    <name evidence="2" type="ORF">EV214_10620</name>
</gene>
<dbReference type="PANTHER" id="PTHR40055">
    <property type="entry name" value="TRANSCRIPTIONAL REGULATOR YGIV-RELATED"/>
    <property type="match status" value="1"/>
</dbReference>
<dbReference type="SMART" id="SM00871">
    <property type="entry name" value="AraC_E_bind"/>
    <property type="match status" value="1"/>
</dbReference>
<feature type="domain" description="AraC effector-binding" evidence="1">
    <location>
        <begin position="3"/>
        <end position="152"/>
    </location>
</feature>
<dbReference type="Proteomes" id="UP000294919">
    <property type="component" value="Unassembled WGS sequence"/>
</dbReference>
<dbReference type="Gene3D" id="3.20.80.10">
    <property type="entry name" value="Regulatory factor, effector binding domain"/>
    <property type="match status" value="1"/>
</dbReference>
<dbReference type="RefSeq" id="WP_132243856.1">
    <property type="nucleotide sequence ID" value="NZ_SLWV01000006.1"/>
</dbReference>
<dbReference type="AlphaFoldDB" id="A0A4R2L454"/>
<proteinExistence type="predicted"/>
<organism evidence="2 3">
    <name type="scientific">Marinisporobacter balticus</name>
    <dbReference type="NCBI Taxonomy" id="2018667"/>
    <lineage>
        <taxon>Bacteria</taxon>
        <taxon>Bacillati</taxon>
        <taxon>Bacillota</taxon>
        <taxon>Clostridia</taxon>
        <taxon>Peptostreptococcales</taxon>
        <taxon>Thermotaleaceae</taxon>
        <taxon>Marinisporobacter</taxon>
    </lineage>
</organism>
<dbReference type="InterPro" id="IPR050908">
    <property type="entry name" value="SmbC-like"/>
</dbReference>
<evidence type="ECO:0000313" key="2">
    <source>
        <dbReference type="EMBL" id="TCO77378.1"/>
    </source>
</evidence>
<comment type="caution">
    <text evidence="2">The sequence shown here is derived from an EMBL/GenBank/DDBJ whole genome shotgun (WGS) entry which is preliminary data.</text>
</comment>
<reference evidence="2 3" key="1">
    <citation type="submission" date="2019-03" db="EMBL/GenBank/DDBJ databases">
        <title>Genomic Encyclopedia of Type Strains, Phase IV (KMG-IV): sequencing the most valuable type-strain genomes for metagenomic binning, comparative biology and taxonomic classification.</title>
        <authorList>
            <person name="Goeker M."/>
        </authorList>
    </citation>
    <scope>NUCLEOTIDE SEQUENCE [LARGE SCALE GENOMIC DNA]</scope>
    <source>
        <strain evidence="2 3">DSM 102940</strain>
    </source>
</reference>
<evidence type="ECO:0000313" key="3">
    <source>
        <dbReference type="Proteomes" id="UP000294919"/>
    </source>
</evidence>
<dbReference type="Pfam" id="PF06445">
    <property type="entry name" value="GyrI-like"/>
    <property type="match status" value="1"/>
</dbReference>
<dbReference type="SUPFAM" id="SSF55136">
    <property type="entry name" value="Probable bacterial effector-binding domain"/>
    <property type="match status" value="1"/>
</dbReference>
<dbReference type="PANTHER" id="PTHR40055:SF1">
    <property type="entry name" value="TRANSCRIPTIONAL REGULATOR YGIV-RELATED"/>
    <property type="match status" value="1"/>
</dbReference>
<accession>A0A4R2L454</accession>
<sequence>MDYKFELTDQSVQPVLSIRTRTAVGNLPNECGKAYGAIMQYLNEMGEKPADVPFIAYYNMDMEDLDIELGFPISKPLAGKGEIKLSEIPAGKQVACMYKGPYKEMEPVYNAMMQWISENGYSPTGVAYEFYYNSPMDVPETELLTKVVFPIK</sequence>
<dbReference type="OrthoDB" id="9773308at2"/>